<dbReference type="AlphaFoldDB" id="A0A0F9E413"/>
<comment type="caution">
    <text evidence="1">The sequence shown here is derived from an EMBL/GenBank/DDBJ whole genome shotgun (WGS) entry which is preliminary data.</text>
</comment>
<gene>
    <name evidence="1" type="ORF">LCGC14_2413130</name>
</gene>
<name>A0A0F9E413_9ZZZZ</name>
<evidence type="ECO:0000313" key="1">
    <source>
        <dbReference type="EMBL" id="KKL24656.1"/>
    </source>
</evidence>
<reference evidence="1" key="1">
    <citation type="journal article" date="2015" name="Nature">
        <title>Complex archaea that bridge the gap between prokaryotes and eukaryotes.</title>
        <authorList>
            <person name="Spang A."/>
            <person name="Saw J.H."/>
            <person name="Jorgensen S.L."/>
            <person name="Zaremba-Niedzwiedzka K."/>
            <person name="Martijn J."/>
            <person name="Lind A.E."/>
            <person name="van Eijk R."/>
            <person name="Schleper C."/>
            <person name="Guy L."/>
            <person name="Ettema T.J."/>
        </authorList>
    </citation>
    <scope>NUCLEOTIDE SEQUENCE</scope>
</reference>
<organism evidence="1">
    <name type="scientific">marine sediment metagenome</name>
    <dbReference type="NCBI Taxonomy" id="412755"/>
    <lineage>
        <taxon>unclassified sequences</taxon>
        <taxon>metagenomes</taxon>
        <taxon>ecological metagenomes</taxon>
    </lineage>
</organism>
<proteinExistence type="predicted"/>
<protein>
    <submittedName>
        <fullName evidence="1">Uncharacterized protein</fullName>
    </submittedName>
</protein>
<sequence>MLDIKAIGEFTTADGPYEDDWFMTFITKTDWIEIPMYTDGMTELLADLGNVLNSDLSAGLTNSAEWNTRIVYPTKFKESELYKIEFIEPHTFYEKFKKWIGMQDNVRVFSAELKKIVRK</sequence>
<dbReference type="EMBL" id="LAZR01036508">
    <property type="protein sequence ID" value="KKL24656.1"/>
    <property type="molecule type" value="Genomic_DNA"/>
</dbReference>
<accession>A0A0F9E413</accession>